<comment type="caution">
    <text evidence="1">The sequence shown here is derived from an EMBL/GenBank/DDBJ whole genome shotgun (WGS) entry which is preliminary data.</text>
</comment>
<reference evidence="1 2" key="1">
    <citation type="submission" date="2014-10" db="EMBL/GenBank/DDBJ databases">
        <title>Draft genome of the hookworm Ancylostoma caninum.</title>
        <authorList>
            <person name="Mitreva M."/>
        </authorList>
    </citation>
    <scope>NUCLEOTIDE SEQUENCE [LARGE SCALE GENOMIC DNA]</scope>
    <source>
        <strain evidence="1 2">Baltimore</strain>
    </source>
</reference>
<protein>
    <submittedName>
        <fullName evidence="1">Uncharacterized protein</fullName>
    </submittedName>
</protein>
<organism evidence="1 2">
    <name type="scientific">Ancylostoma caninum</name>
    <name type="common">Dog hookworm</name>
    <dbReference type="NCBI Taxonomy" id="29170"/>
    <lineage>
        <taxon>Eukaryota</taxon>
        <taxon>Metazoa</taxon>
        <taxon>Ecdysozoa</taxon>
        <taxon>Nematoda</taxon>
        <taxon>Chromadorea</taxon>
        <taxon>Rhabditida</taxon>
        <taxon>Rhabditina</taxon>
        <taxon>Rhabditomorpha</taxon>
        <taxon>Strongyloidea</taxon>
        <taxon>Ancylostomatidae</taxon>
        <taxon>Ancylostomatinae</taxon>
        <taxon>Ancylostoma</taxon>
    </lineage>
</organism>
<name>A0A368F9E7_ANCCA</name>
<dbReference type="Proteomes" id="UP000252519">
    <property type="component" value="Unassembled WGS sequence"/>
</dbReference>
<dbReference type="EMBL" id="JOJR01003925">
    <property type="protein sequence ID" value="RCN27550.1"/>
    <property type="molecule type" value="Genomic_DNA"/>
</dbReference>
<dbReference type="OrthoDB" id="5805355at2759"/>
<sequence>MSEEASQLLNLVNSGRYEEALFFFQKQKKDPESLRKLAIDTIFDAATKFRDKNDTNLRALVTSLFDAIHPEPLKFRICFNFITGRATSHFNELLTNQLRSLISQEFKERHHYEWDELCNVLPMKLGENLAKEDDPNFLDSALEAANILYCLREVPFILPERMTVAFAAAVHSKEMKLPGAFPLLFYYSKVHPFSPILLDITEPATLIPTVYCPNSLGRYLIIGLTKYLHENEYNYEKFFVKPVDVTLARIVSTVDDLDTADIDLCTRLILPLLRFIEDFQQHSFRVSIMKKCRELIRLFPSKPRALLIKNVLTKIFDNVCCFFWFGIAL</sequence>
<keyword evidence="2" id="KW-1185">Reference proteome</keyword>
<accession>A0A368F9E7</accession>
<proteinExistence type="predicted"/>
<dbReference type="AlphaFoldDB" id="A0A368F9E7"/>
<evidence type="ECO:0000313" key="2">
    <source>
        <dbReference type="Proteomes" id="UP000252519"/>
    </source>
</evidence>
<gene>
    <name evidence="1" type="ORF">ANCCAN_26715</name>
</gene>
<evidence type="ECO:0000313" key="1">
    <source>
        <dbReference type="EMBL" id="RCN27550.1"/>
    </source>
</evidence>